<dbReference type="InterPro" id="IPR000415">
    <property type="entry name" value="Nitroreductase-like"/>
</dbReference>
<dbReference type="Gene3D" id="3.40.109.10">
    <property type="entry name" value="NADH Oxidase"/>
    <property type="match status" value="1"/>
</dbReference>
<dbReference type="InterPro" id="IPR050627">
    <property type="entry name" value="Nitroreductase/BluB"/>
</dbReference>
<dbReference type="EMBL" id="UGQM01000001">
    <property type="protein sequence ID" value="STZ43252.1"/>
    <property type="molecule type" value="Genomic_DNA"/>
</dbReference>
<feature type="region of interest" description="Disordered" evidence="1">
    <location>
        <begin position="129"/>
        <end position="150"/>
    </location>
</feature>
<evidence type="ECO:0000256" key="1">
    <source>
        <dbReference type="SAM" id="MobiDB-lite"/>
    </source>
</evidence>
<dbReference type="NCBIfam" id="NF047509">
    <property type="entry name" value="Rv3131_FMN_oxido"/>
    <property type="match status" value="1"/>
</dbReference>
<dbReference type="PANTHER" id="PTHR23026">
    <property type="entry name" value="NADPH NITROREDUCTASE"/>
    <property type="match status" value="1"/>
</dbReference>
<dbReference type="GO" id="GO:0016491">
    <property type="term" value="F:oxidoreductase activity"/>
    <property type="evidence" value="ECO:0007669"/>
    <property type="project" value="InterPro"/>
</dbReference>
<gene>
    <name evidence="2" type="ORF">NCTC10742_02474</name>
</gene>
<dbReference type="AlphaFoldDB" id="A0A378SKB0"/>
<evidence type="ECO:0000313" key="3">
    <source>
        <dbReference type="Proteomes" id="UP000254291"/>
    </source>
</evidence>
<dbReference type="SUPFAM" id="SSF55469">
    <property type="entry name" value="FMN-dependent nitroreductase-like"/>
    <property type="match status" value="2"/>
</dbReference>
<sequence length="332" mass="35889">MSATQVRIETIIDAVDVACRAPSLHNSQPWRWVATDHGVDLYADPDRMIRAADSTGREALISCGAVLDHFRVAMAAAGWSITVERLPEPSDPRHIARIRFATATEVTAEQKRRADAILVRRTDRLPLSAPRDWDVPGETGAAGAEPDNPVRVHTVPGDKRDMLVEASQLAEVLRLYDSDYHSELFWWTADFVATEGIPRSALVSAAEGDRVGIGRTFPVTTQPERRGELESDDAAIVVLSTEDDSRESVLRCGEALSAFLLDATMTGLATCTVTHITEVPAGREVVATVLGTTAIPQVLVRVGAAPALDATPAPTPRRPVRDVLEIHRGAAC</sequence>
<proteinExistence type="predicted"/>
<dbReference type="PANTHER" id="PTHR23026:SF123">
    <property type="entry name" value="NAD(P)H NITROREDUCTASE RV3131-RELATED"/>
    <property type="match status" value="1"/>
</dbReference>
<name>A0A378SKB0_9MYCO</name>
<dbReference type="RefSeq" id="WP_115328946.1">
    <property type="nucleotide sequence ID" value="NZ_JACKST010000002.1"/>
</dbReference>
<dbReference type="Proteomes" id="UP000254291">
    <property type="component" value="Unassembled WGS sequence"/>
</dbReference>
<protein>
    <submittedName>
        <fullName evidence="2">Nitroreductase</fullName>
    </submittedName>
</protein>
<evidence type="ECO:0000313" key="2">
    <source>
        <dbReference type="EMBL" id="STZ43252.1"/>
    </source>
</evidence>
<organism evidence="2 3">
    <name type="scientific">Mycolicibacterium gilvum</name>
    <dbReference type="NCBI Taxonomy" id="1804"/>
    <lineage>
        <taxon>Bacteria</taxon>
        <taxon>Bacillati</taxon>
        <taxon>Actinomycetota</taxon>
        <taxon>Actinomycetes</taxon>
        <taxon>Mycobacteriales</taxon>
        <taxon>Mycobacteriaceae</taxon>
        <taxon>Mycolicibacterium</taxon>
    </lineage>
</organism>
<accession>A0A378SKB0</accession>
<reference evidence="2 3" key="1">
    <citation type="submission" date="2018-06" db="EMBL/GenBank/DDBJ databases">
        <authorList>
            <consortium name="Pathogen Informatics"/>
            <person name="Doyle S."/>
        </authorList>
    </citation>
    <scope>NUCLEOTIDE SEQUENCE [LARGE SCALE GENOMIC DNA]</scope>
    <source>
        <strain evidence="2 3">NCTC10742</strain>
    </source>
</reference>